<comment type="caution">
    <text evidence="1">The sequence shown here is derived from an EMBL/GenBank/DDBJ whole genome shotgun (WGS) entry which is preliminary data.</text>
</comment>
<reference evidence="1 2" key="1">
    <citation type="submission" date="2017-03" db="EMBL/GenBank/DDBJ databases">
        <title>Lifting the veil on microbial sulfur biogeochemistry in mining wastewaters.</title>
        <authorList>
            <person name="Kantor R.S."/>
            <person name="Colenbrander Nelson T."/>
            <person name="Marshall S."/>
            <person name="Bennett D."/>
            <person name="Apte S."/>
            <person name="Camacho D."/>
            <person name="Thomas B.C."/>
            <person name="Warren L.A."/>
            <person name="Banfield J.F."/>
        </authorList>
    </citation>
    <scope>NUCLEOTIDE SEQUENCE [LARGE SCALE GENOMIC DNA]</scope>
    <source>
        <strain evidence="1">32-69-9</strain>
    </source>
</reference>
<dbReference type="EMBL" id="NCEB01000009">
    <property type="protein sequence ID" value="OYX34455.1"/>
    <property type="molecule type" value="Genomic_DNA"/>
</dbReference>
<protein>
    <recommendedName>
        <fullName evidence="3">RcnB family protein</fullName>
    </recommendedName>
</protein>
<dbReference type="InterPro" id="IPR024572">
    <property type="entry name" value="RcnB"/>
</dbReference>
<proteinExistence type="predicted"/>
<evidence type="ECO:0000313" key="2">
    <source>
        <dbReference type="Proteomes" id="UP000215595"/>
    </source>
</evidence>
<dbReference type="AlphaFoldDB" id="A0A258FPM1"/>
<dbReference type="Pfam" id="PF11776">
    <property type="entry name" value="RcnB"/>
    <property type="match status" value="1"/>
</dbReference>
<evidence type="ECO:0008006" key="3">
    <source>
        <dbReference type="Google" id="ProtNLM"/>
    </source>
</evidence>
<organism evidence="1 2">
    <name type="scientific">Brevundimonas subvibrioides</name>
    <dbReference type="NCBI Taxonomy" id="74313"/>
    <lineage>
        <taxon>Bacteria</taxon>
        <taxon>Pseudomonadati</taxon>
        <taxon>Pseudomonadota</taxon>
        <taxon>Alphaproteobacteria</taxon>
        <taxon>Caulobacterales</taxon>
        <taxon>Caulobacteraceae</taxon>
        <taxon>Brevundimonas</taxon>
    </lineage>
</organism>
<gene>
    <name evidence="1" type="ORF">B7Z01_06070</name>
</gene>
<name>A0A258FPM1_9CAUL</name>
<evidence type="ECO:0000313" key="1">
    <source>
        <dbReference type="EMBL" id="OYX34455.1"/>
    </source>
</evidence>
<accession>A0A258FPM1</accession>
<dbReference type="Proteomes" id="UP000215595">
    <property type="component" value="Unassembled WGS sequence"/>
</dbReference>
<sequence length="69" mass="8494">MPRNYWGQRWYAGDYLPSVFWRYRLDDWRTFGLGFPPPGTQWVAVDNHIYLIDAYDGYIIEVIFDAWRW</sequence>
<dbReference type="Gene3D" id="3.10.450.160">
    <property type="entry name" value="inner membrane protein cigr"/>
    <property type="match status" value="1"/>
</dbReference>